<name>A0A9X3UKM4_9HYPH</name>
<organism evidence="3 4">
    <name type="scientific">Hoeflea prorocentri</name>
    <dbReference type="NCBI Taxonomy" id="1922333"/>
    <lineage>
        <taxon>Bacteria</taxon>
        <taxon>Pseudomonadati</taxon>
        <taxon>Pseudomonadota</taxon>
        <taxon>Alphaproteobacteria</taxon>
        <taxon>Hyphomicrobiales</taxon>
        <taxon>Rhizobiaceae</taxon>
        <taxon>Hoeflea</taxon>
    </lineage>
</organism>
<feature type="transmembrane region" description="Helical" evidence="1">
    <location>
        <begin position="14"/>
        <end position="35"/>
    </location>
</feature>
<gene>
    <name evidence="3" type="ORF">OQ273_07680</name>
</gene>
<keyword evidence="1" id="KW-0472">Membrane</keyword>
<feature type="transmembrane region" description="Helical" evidence="1">
    <location>
        <begin position="55"/>
        <end position="75"/>
    </location>
</feature>
<dbReference type="Pfam" id="PF07786">
    <property type="entry name" value="HGSNAT_cat"/>
    <property type="match status" value="1"/>
</dbReference>
<dbReference type="EMBL" id="JAPJZI010000001">
    <property type="protein sequence ID" value="MDA5398446.1"/>
    <property type="molecule type" value="Genomic_DNA"/>
</dbReference>
<evidence type="ECO:0000313" key="3">
    <source>
        <dbReference type="EMBL" id="MDA5398446.1"/>
    </source>
</evidence>
<dbReference type="AlphaFoldDB" id="A0A9X3UKM4"/>
<keyword evidence="1" id="KW-1133">Transmembrane helix</keyword>
<feature type="transmembrane region" description="Helical" evidence="1">
    <location>
        <begin position="177"/>
        <end position="198"/>
    </location>
</feature>
<protein>
    <submittedName>
        <fullName evidence="3">Heparan-alpha-glucosaminide N-acetyltransferase</fullName>
    </submittedName>
</protein>
<feature type="domain" description="Heparan-alpha-glucosaminide N-acetyltransferase catalytic" evidence="2">
    <location>
        <begin position="13"/>
        <end position="236"/>
    </location>
</feature>
<evidence type="ECO:0000256" key="1">
    <source>
        <dbReference type="SAM" id="Phobius"/>
    </source>
</evidence>
<feature type="transmembrane region" description="Helical" evidence="1">
    <location>
        <begin position="136"/>
        <end position="157"/>
    </location>
</feature>
<evidence type="ECO:0000259" key="2">
    <source>
        <dbReference type="Pfam" id="PF07786"/>
    </source>
</evidence>
<dbReference type="InterPro" id="IPR012429">
    <property type="entry name" value="HGSNAT_cat"/>
</dbReference>
<keyword evidence="1" id="KW-0812">Transmembrane</keyword>
<proteinExistence type="predicted"/>
<sequence>MTEMGTARPASQRLVLIDVARGLALLAMAIYHFTWDLEFFGYAPPGMTTQGGWRLFARLIAGSFLFLVGVSLVLAHRKSIRWRPFGMRLAMVAGAALIITAATRIAMPDRFIFFGILHCIAVSSVLGLAFLRLPALLTAAIGVAVILAPPYLASTAFSHGPLLWLGLSVFPVHSNDYVPLFPWFGPVLIGIATTRIAISQNWLETIASLGGGKNPLGKPLSFAGRHSLALYLIHQPVLIGSVYLASLAFPVNQLTSITNNCVLSCAQNNSADFCERFCDCTVKRLAEEDLLETLQTSGNNVGLTPGVQEIVDQCTASTLEANQAE</sequence>
<feature type="transmembrane region" description="Helical" evidence="1">
    <location>
        <begin position="111"/>
        <end position="131"/>
    </location>
</feature>
<evidence type="ECO:0000313" key="4">
    <source>
        <dbReference type="Proteomes" id="UP001151234"/>
    </source>
</evidence>
<dbReference type="Proteomes" id="UP001151234">
    <property type="component" value="Unassembled WGS sequence"/>
</dbReference>
<reference evidence="3" key="1">
    <citation type="submission" date="2022-11" db="EMBL/GenBank/DDBJ databases">
        <title>Draft genome sequence of Hoeflea poritis E7-10 and Hoeflea prorocentri PM5-8, separated from scleractinian coral Porites lutea and marine dinoflagellate.</title>
        <authorList>
            <person name="Zhang G."/>
            <person name="Wei Q."/>
            <person name="Cai L."/>
        </authorList>
    </citation>
    <scope>NUCLEOTIDE SEQUENCE</scope>
    <source>
        <strain evidence="3">PM5-8</strain>
    </source>
</reference>
<comment type="caution">
    <text evidence="3">The sequence shown here is derived from an EMBL/GenBank/DDBJ whole genome shotgun (WGS) entry which is preliminary data.</text>
</comment>
<feature type="transmembrane region" description="Helical" evidence="1">
    <location>
        <begin position="87"/>
        <end position="105"/>
    </location>
</feature>
<accession>A0A9X3UKM4</accession>
<keyword evidence="4" id="KW-1185">Reference proteome</keyword>